<dbReference type="PROSITE" id="PS51257">
    <property type="entry name" value="PROKAR_LIPOPROTEIN"/>
    <property type="match status" value="1"/>
</dbReference>
<dbReference type="AlphaFoldDB" id="A0A833GYM0"/>
<dbReference type="InterPro" id="IPR025645">
    <property type="entry name" value="DUF4349"/>
</dbReference>
<comment type="caution">
    <text evidence="5">The sequence shown here is derived from an EMBL/GenBank/DDBJ whole genome shotgun (WGS) entry which is preliminary data.</text>
</comment>
<feature type="coiled-coil region" evidence="1">
    <location>
        <begin position="169"/>
        <end position="226"/>
    </location>
</feature>
<evidence type="ECO:0000313" key="6">
    <source>
        <dbReference type="Proteomes" id="UP000460298"/>
    </source>
</evidence>
<evidence type="ECO:0000256" key="2">
    <source>
        <dbReference type="SAM" id="MobiDB-lite"/>
    </source>
</evidence>
<keyword evidence="1" id="KW-0175">Coiled coil</keyword>
<evidence type="ECO:0000256" key="3">
    <source>
        <dbReference type="SAM" id="SignalP"/>
    </source>
</evidence>
<dbReference type="Pfam" id="PF14257">
    <property type="entry name" value="DUF4349"/>
    <property type="match status" value="1"/>
</dbReference>
<proteinExistence type="predicted"/>
<reference evidence="5 6" key="1">
    <citation type="submission" date="2019-10" db="EMBL/GenBank/DDBJ databases">
        <title>Extracellular Electron Transfer in a Candidatus Methanoperedens spp. Enrichment Culture.</title>
        <authorList>
            <person name="Berger S."/>
            <person name="Rangel Shaw D."/>
            <person name="Berben T."/>
            <person name="In 'T Zandt M."/>
            <person name="Frank J."/>
            <person name="Reimann J."/>
            <person name="Jetten M.S.M."/>
            <person name="Welte C.U."/>
        </authorList>
    </citation>
    <scope>NUCLEOTIDE SEQUENCE [LARGE SCALE GENOMIC DNA]</scope>
    <source>
        <strain evidence="5">SB12</strain>
    </source>
</reference>
<gene>
    <name evidence="5" type="ORF">F9K24_17580</name>
</gene>
<dbReference type="Proteomes" id="UP000460298">
    <property type="component" value="Unassembled WGS sequence"/>
</dbReference>
<protein>
    <submittedName>
        <fullName evidence="5">DUF4349 domain-containing protein</fullName>
    </submittedName>
</protein>
<sequence length="400" mass="45078">MKNRLFLSLFTLLASCVLLFSCSVADRRDATTVGEERYSPAQYEKSRPRGYADGVSDGDTRAEDEESDEGTDDNTEESAEAEHAARMVIYKGQMQIQVVHPGDTLQKLSALAKAQGGFVERTNYEDQGRRVVVVLRVPVAKFFDMMDALPELGTVLSRSIQANDVTAEFADVENRLKSARILKERLERLLNTVKNVEEKVKILREINRLATEIETLSARSKELSDRASMSTIVVQLSAEPRSTSSPELRSPFPVVRNLNPAQRSIEDRSSIKAQKPDGFFDNTDDFKDGAAHQFYSPDGTVLRSGEVENRPLGDAAFWKKAMQIEFQRRSYKEMQSVALTNGHLFVYRIHDGLNIYYYGVAFRITDKKIQIFEAFSPREDAYKKDGAKMTEFLKSIGGQP</sequence>
<evidence type="ECO:0000256" key="1">
    <source>
        <dbReference type="SAM" id="Coils"/>
    </source>
</evidence>
<feature type="domain" description="DUF4349" evidence="4">
    <location>
        <begin position="86"/>
        <end position="247"/>
    </location>
</feature>
<organism evidence="5 6">
    <name type="scientific">Leptonema illini</name>
    <dbReference type="NCBI Taxonomy" id="183"/>
    <lineage>
        <taxon>Bacteria</taxon>
        <taxon>Pseudomonadati</taxon>
        <taxon>Spirochaetota</taxon>
        <taxon>Spirochaetia</taxon>
        <taxon>Leptospirales</taxon>
        <taxon>Leptospiraceae</taxon>
        <taxon>Leptonema</taxon>
    </lineage>
</organism>
<feature type="region of interest" description="Disordered" evidence="2">
    <location>
        <begin position="31"/>
        <end position="81"/>
    </location>
</feature>
<evidence type="ECO:0000313" key="5">
    <source>
        <dbReference type="EMBL" id="KAB2930247.1"/>
    </source>
</evidence>
<dbReference type="EMBL" id="WBUI01000022">
    <property type="protein sequence ID" value="KAB2930247.1"/>
    <property type="molecule type" value="Genomic_DNA"/>
</dbReference>
<feature type="signal peptide" evidence="3">
    <location>
        <begin position="1"/>
        <end position="25"/>
    </location>
</feature>
<keyword evidence="3" id="KW-0732">Signal</keyword>
<feature type="chain" id="PRO_5032945224" evidence="3">
    <location>
        <begin position="26"/>
        <end position="400"/>
    </location>
</feature>
<feature type="compositionally biased region" description="Acidic residues" evidence="2">
    <location>
        <begin position="62"/>
        <end position="79"/>
    </location>
</feature>
<name>A0A833GYM0_9LEPT</name>
<accession>A0A833GYM0</accession>
<evidence type="ECO:0000259" key="4">
    <source>
        <dbReference type="Pfam" id="PF14257"/>
    </source>
</evidence>